<feature type="transmembrane region" description="Helical" evidence="7">
    <location>
        <begin position="21"/>
        <end position="38"/>
    </location>
</feature>
<evidence type="ECO:0000313" key="9">
    <source>
        <dbReference type="EMBL" id="ABK98199.1"/>
    </source>
</evidence>
<dbReference type="PANTHER" id="PTHR43066">
    <property type="entry name" value="RHOMBOID-RELATED PROTEIN"/>
    <property type="match status" value="1"/>
</dbReference>
<evidence type="ECO:0000259" key="8">
    <source>
        <dbReference type="Pfam" id="PF01694"/>
    </source>
</evidence>
<evidence type="ECO:0000256" key="7">
    <source>
        <dbReference type="SAM" id="Phobius"/>
    </source>
</evidence>
<protein>
    <submittedName>
        <fullName evidence="9">Rhomboid family protein</fullName>
    </submittedName>
</protein>
<dbReference type="PANTHER" id="PTHR43066:SF26">
    <property type="entry name" value="RHOMBOID PROTEASE GLPG"/>
    <property type="match status" value="1"/>
</dbReference>
<dbReference type="eggNOG" id="COG0705">
    <property type="taxonomic scope" value="Bacteria"/>
</dbReference>
<evidence type="ECO:0000256" key="6">
    <source>
        <dbReference type="ARBA" id="ARBA00023136"/>
    </source>
</evidence>
<evidence type="ECO:0000256" key="3">
    <source>
        <dbReference type="ARBA" id="ARBA00022519"/>
    </source>
</evidence>
<name>A1ALH9_PELPD</name>
<dbReference type="STRING" id="338966.Ppro_0568"/>
<dbReference type="Pfam" id="PF01694">
    <property type="entry name" value="Rhomboid"/>
    <property type="match status" value="1"/>
</dbReference>
<evidence type="ECO:0000256" key="5">
    <source>
        <dbReference type="ARBA" id="ARBA00022989"/>
    </source>
</evidence>
<feature type="transmembrane region" description="Helical" evidence="7">
    <location>
        <begin position="122"/>
        <end position="141"/>
    </location>
</feature>
<dbReference type="InterPro" id="IPR022764">
    <property type="entry name" value="Peptidase_S54_rhomboid_dom"/>
</dbReference>
<dbReference type="FunFam" id="1.20.1540.10:FF:000027">
    <property type="entry name" value="Rhomboid family intramembrane serine protease"/>
    <property type="match status" value="1"/>
</dbReference>
<feature type="transmembrane region" description="Helical" evidence="7">
    <location>
        <begin position="83"/>
        <end position="110"/>
    </location>
</feature>
<dbReference type="HOGENOM" id="CLU_055068_5_1_7"/>
<dbReference type="InterPro" id="IPR035952">
    <property type="entry name" value="Rhomboid-like_sf"/>
</dbReference>
<evidence type="ECO:0000256" key="2">
    <source>
        <dbReference type="ARBA" id="ARBA00022475"/>
    </source>
</evidence>
<dbReference type="SUPFAM" id="SSF144091">
    <property type="entry name" value="Rhomboid-like"/>
    <property type="match status" value="1"/>
</dbReference>
<proteinExistence type="predicted"/>
<accession>A1ALH9</accession>
<dbReference type="GO" id="GO:0004252">
    <property type="term" value="F:serine-type endopeptidase activity"/>
    <property type="evidence" value="ECO:0007669"/>
    <property type="project" value="InterPro"/>
</dbReference>
<evidence type="ECO:0000256" key="4">
    <source>
        <dbReference type="ARBA" id="ARBA00022692"/>
    </source>
</evidence>
<keyword evidence="10" id="KW-1185">Reference proteome</keyword>
<dbReference type="AlphaFoldDB" id="A1ALH9"/>
<feature type="transmembrane region" description="Helical" evidence="7">
    <location>
        <begin position="219"/>
        <end position="238"/>
    </location>
</feature>
<dbReference type="EMBL" id="CP000482">
    <property type="protein sequence ID" value="ABK98199.1"/>
    <property type="molecule type" value="Genomic_DNA"/>
</dbReference>
<keyword evidence="6 7" id="KW-0472">Membrane</keyword>
<gene>
    <name evidence="9" type="ordered locus">Ppro_0568</name>
</gene>
<feature type="transmembrane region" description="Helical" evidence="7">
    <location>
        <begin position="179"/>
        <end position="199"/>
    </location>
</feature>
<evidence type="ECO:0000313" key="10">
    <source>
        <dbReference type="Proteomes" id="UP000006732"/>
    </source>
</evidence>
<feature type="transmembrane region" description="Helical" evidence="7">
    <location>
        <begin position="147"/>
        <end position="167"/>
    </location>
</feature>
<keyword evidence="3" id="KW-0997">Cell inner membrane</keyword>
<dbReference type="MEROPS" id="S54.027"/>
<keyword evidence="5 7" id="KW-1133">Transmembrane helix</keyword>
<dbReference type="GO" id="GO:0016020">
    <property type="term" value="C:membrane"/>
    <property type="evidence" value="ECO:0007669"/>
    <property type="project" value="UniProtKB-SubCell"/>
</dbReference>
<reference evidence="9 10" key="1">
    <citation type="submission" date="2006-10" db="EMBL/GenBank/DDBJ databases">
        <title>Complete sequence of chromosome of Pelobacter propionicus DSM 2379.</title>
        <authorList>
            <consortium name="US DOE Joint Genome Institute"/>
            <person name="Copeland A."/>
            <person name="Lucas S."/>
            <person name="Lapidus A."/>
            <person name="Barry K."/>
            <person name="Detter J.C."/>
            <person name="Glavina del Rio T."/>
            <person name="Hammon N."/>
            <person name="Israni S."/>
            <person name="Dalin E."/>
            <person name="Tice H."/>
            <person name="Pitluck S."/>
            <person name="Saunders E."/>
            <person name="Brettin T."/>
            <person name="Bruce D."/>
            <person name="Han C."/>
            <person name="Tapia R."/>
            <person name="Schmutz J."/>
            <person name="Larimer F."/>
            <person name="Land M."/>
            <person name="Hauser L."/>
            <person name="Kyrpides N."/>
            <person name="Kim E."/>
            <person name="Lovley D."/>
            <person name="Richardson P."/>
        </authorList>
    </citation>
    <scope>NUCLEOTIDE SEQUENCE [LARGE SCALE GENOMIC DNA]</scope>
    <source>
        <strain evidence="10">DSM 2379 / NBRC 103807 / OttBd1</strain>
    </source>
</reference>
<keyword evidence="2" id="KW-1003">Cell membrane</keyword>
<dbReference type="Proteomes" id="UP000006732">
    <property type="component" value="Chromosome"/>
</dbReference>
<evidence type="ECO:0000256" key="1">
    <source>
        <dbReference type="ARBA" id="ARBA00004141"/>
    </source>
</evidence>
<keyword evidence="4 7" id="KW-0812">Transmembrane</keyword>
<sequence length="249" mass="27249">MPVERNSTMIPLRDYRPTRSFPLMTVMLIALNIAVFLQDRLGGHYTLVQVNTGQGIVLAREFVGGLTSHFSLVPSDLVSHPLLAWPTIFTSMFLHGNWLHIGSNMLFLWVFGDNIEDTLGRLRFSVFYLLCGLAAALVQILSDPASTIPMVGASGAVAGVLGAYLLLFPHNRVLTLIPLFIFFTTVELPAYLIIGYWALLQFLNAYLLKGGGMLRGGGVAYFAHIGGFVAGIILIMLLKGSTRHGTGRR</sequence>
<comment type="subcellular location">
    <subcellularLocation>
        <location evidence="1">Membrane</location>
        <topology evidence="1">Multi-pass membrane protein</topology>
    </subcellularLocation>
</comment>
<organism evidence="9 10">
    <name type="scientific">Pelobacter propionicus (strain DSM 2379 / NBRC 103807 / OttBd1)</name>
    <dbReference type="NCBI Taxonomy" id="338966"/>
    <lineage>
        <taxon>Bacteria</taxon>
        <taxon>Pseudomonadati</taxon>
        <taxon>Thermodesulfobacteriota</taxon>
        <taxon>Desulfuromonadia</taxon>
        <taxon>Desulfuromonadales</taxon>
        <taxon>Desulfuromonadaceae</taxon>
        <taxon>Pelobacter</taxon>
    </lineage>
</organism>
<dbReference type="KEGG" id="ppd:Ppro_0568"/>
<feature type="domain" description="Peptidase S54 rhomboid" evidence="8">
    <location>
        <begin position="85"/>
        <end position="238"/>
    </location>
</feature>
<dbReference type="Gene3D" id="1.20.1540.10">
    <property type="entry name" value="Rhomboid-like"/>
    <property type="match status" value="1"/>
</dbReference>